<keyword evidence="1" id="KW-1185">Reference proteome</keyword>
<dbReference type="GO" id="GO:0005737">
    <property type="term" value="C:cytoplasm"/>
    <property type="evidence" value="ECO:0007669"/>
    <property type="project" value="TreeGrafter"/>
</dbReference>
<dbReference type="SUPFAM" id="SSF55931">
    <property type="entry name" value="Glutamine synthetase/guanido kinase"/>
    <property type="match status" value="1"/>
</dbReference>
<organism evidence="1 2">
    <name type="scientific">Ditylenchus dipsaci</name>
    <dbReference type="NCBI Taxonomy" id="166011"/>
    <lineage>
        <taxon>Eukaryota</taxon>
        <taxon>Metazoa</taxon>
        <taxon>Ecdysozoa</taxon>
        <taxon>Nematoda</taxon>
        <taxon>Chromadorea</taxon>
        <taxon>Rhabditida</taxon>
        <taxon>Tylenchina</taxon>
        <taxon>Tylenchomorpha</taxon>
        <taxon>Sphaerularioidea</taxon>
        <taxon>Anguinidae</taxon>
        <taxon>Anguininae</taxon>
        <taxon>Ditylenchus</taxon>
    </lineage>
</organism>
<evidence type="ECO:0000313" key="2">
    <source>
        <dbReference type="WBParaSite" id="jg12898"/>
    </source>
</evidence>
<dbReference type="InterPro" id="IPR050292">
    <property type="entry name" value="Glutamine_Synthetase"/>
</dbReference>
<dbReference type="InterPro" id="IPR014746">
    <property type="entry name" value="Gln_synth/guanido_kin_cat_dom"/>
</dbReference>
<dbReference type="WBParaSite" id="jg12898">
    <property type="protein sequence ID" value="jg12898"/>
    <property type="gene ID" value="jg12898"/>
</dbReference>
<accession>A0A915CW93</accession>
<proteinExistence type="predicted"/>
<dbReference type="Proteomes" id="UP000887574">
    <property type="component" value="Unplaced"/>
</dbReference>
<sequence>MTTLESDRVLINHGQIANEEPLFGIEQEYLLLDRDGYPSDGQRMDSGSSRSLLLWCWGGSNLWKETCGNSLSCLSYAGIEIAGTNAESGSGQWEISSGDLPRIDIVIRCGCLATYCPERGAVRCSRHFRSQAAVTSGGGEVERSWCHTNFSSAQMRADGGLAVIEAAIQKMSIHHKTSQALRCSWGVDNVKRLSGHDGDFIH</sequence>
<dbReference type="PANTHER" id="PTHR20852:SF57">
    <property type="entry name" value="GLUTAMINE SYNTHETASE 2 CYTOPLASMIC"/>
    <property type="match status" value="1"/>
</dbReference>
<dbReference type="GO" id="GO:0006542">
    <property type="term" value="P:glutamine biosynthetic process"/>
    <property type="evidence" value="ECO:0007669"/>
    <property type="project" value="TreeGrafter"/>
</dbReference>
<dbReference type="Gene3D" id="3.30.590.10">
    <property type="entry name" value="Glutamine synthetase/guanido kinase, catalytic domain"/>
    <property type="match status" value="1"/>
</dbReference>
<name>A0A915CW93_9BILA</name>
<dbReference type="PANTHER" id="PTHR20852">
    <property type="entry name" value="GLUTAMINE SYNTHETASE"/>
    <property type="match status" value="1"/>
</dbReference>
<dbReference type="GO" id="GO:0004356">
    <property type="term" value="F:glutamine synthetase activity"/>
    <property type="evidence" value="ECO:0007669"/>
    <property type="project" value="TreeGrafter"/>
</dbReference>
<reference evidence="2" key="1">
    <citation type="submission" date="2022-11" db="UniProtKB">
        <authorList>
            <consortium name="WormBaseParasite"/>
        </authorList>
    </citation>
    <scope>IDENTIFICATION</scope>
</reference>
<dbReference type="AlphaFoldDB" id="A0A915CW93"/>
<protein>
    <submittedName>
        <fullName evidence="2">Uncharacterized protein</fullName>
    </submittedName>
</protein>
<evidence type="ECO:0000313" key="1">
    <source>
        <dbReference type="Proteomes" id="UP000887574"/>
    </source>
</evidence>